<feature type="compositionally biased region" description="Polar residues" evidence="6">
    <location>
        <begin position="594"/>
        <end position="609"/>
    </location>
</feature>
<dbReference type="Gene3D" id="3.30.70.330">
    <property type="match status" value="1"/>
</dbReference>
<feature type="compositionally biased region" description="Low complexity" evidence="6">
    <location>
        <begin position="77"/>
        <end position="90"/>
    </location>
</feature>
<dbReference type="GO" id="GO:0005789">
    <property type="term" value="C:endoplasmic reticulum membrane"/>
    <property type="evidence" value="ECO:0007669"/>
    <property type="project" value="InterPro"/>
</dbReference>
<feature type="compositionally biased region" description="Polar residues" evidence="6">
    <location>
        <begin position="384"/>
        <end position="397"/>
    </location>
</feature>
<feature type="compositionally biased region" description="Pro residues" evidence="6">
    <location>
        <begin position="326"/>
        <end position="341"/>
    </location>
</feature>
<keyword evidence="5" id="KW-0694">RNA-binding</keyword>
<evidence type="ECO:0000256" key="5">
    <source>
        <dbReference type="PROSITE-ProRule" id="PRU00176"/>
    </source>
</evidence>
<sequence length="689" mass="75482">MKINGSFFQPSPPAHQKWRSSLGKHIVSTNLSSSVETRIPGMSADGYTEEERAAAYYAQQGYDEATIAQMMGGSYGAGASSSSAAGPSTGTVPGYDKDGYKIKTTIPESAQNAPLLDADLLKTTYMKPIKPDDPKKSGGSSSSSNPNKIKYNTPGKRETVVRKGSGRVWEDATLLEWDPKWYRLFVGDVSNDVSERTLDEAFNKYPSYCKCKVVRDRLSQKYGFIAFKDPEDFLRAWKEMDGKYVGNRPIRLTKIKEDKYGTTSKQTISARKTPSNRTNLHYYTDARCSAVATPLAILGPANFESKSFPTGYAGKHLAPPRLAPNHLPPPPSTFLPPPLPPSTLTMPATSSFKTPSSPARARSVSQPLREGVDDVYRHIGEANSPRNSFQRSISSHPTVGAHGRRDSNSALSRLPRPAAPVQDRSSPLLRSAATSPTTSTTGLALRTTTLLGSTLLVSTNVTSAKRLRSFAALIDTAVPFDSSRRLYQRMISCAFWRVLIDAIPGMTQDVSWTIVNLGYMALSFLMFHHVTGIPFESNMSTGGAYDDLTLWEQIDQGAQYTPAKKWLTSVPIGLLKAREGGSRARATGPRPKSTGWSDLRSTTAPSQPDRTTEAIDPDTEPTLTCSFLISTHYTRYDYTLFALNFAALIFVLFPKLPLLHRLRFHFLNFDGGPTPAPSRPASPGPSKQQ</sequence>
<dbReference type="AlphaFoldDB" id="K1VCF4"/>
<dbReference type="Pfam" id="PF00076">
    <property type="entry name" value="RRM_1"/>
    <property type="match status" value="1"/>
</dbReference>
<keyword evidence="9" id="KW-1185">Reference proteome</keyword>
<proteinExistence type="predicted"/>
<feature type="compositionally biased region" description="Low complexity" evidence="6">
    <location>
        <begin position="342"/>
        <end position="351"/>
    </location>
</feature>
<dbReference type="HOGENOM" id="CLU_399663_0_0_1"/>
<evidence type="ECO:0000256" key="4">
    <source>
        <dbReference type="ARBA" id="ARBA00023136"/>
    </source>
</evidence>
<evidence type="ECO:0000313" key="8">
    <source>
        <dbReference type="EMBL" id="EKC98485.1"/>
    </source>
</evidence>
<accession>K1VCF4</accession>
<feature type="compositionally biased region" description="Low complexity" evidence="6">
    <location>
        <begin position="428"/>
        <end position="440"/>
    </location>
</feature>
<evidence type="ECO:0000256" key="1">
    <source>
        <dbReference type="ARBA" id="ARBA00004141"/>
    </source>
</evidence>
<reference evidence="8 9" key="1">
    <citation type="journal article" date="2012" name="Eukaryot. Cell">
        <title>Genome sequence of the Trichosporon asahii environmental strain CBS 8904.</title>
        <authorList>
            <person name="Yang R.Y."/>
            <person name="Li H.T."/>
            <person name="Zhu H."/>
            <person name="Zhou G.P."/>
            <person name="Wang M."/>
            <person name="Wang L."/>
        </authorList>
    </citation>
    <scope>NUCLEOTIDE SEQUENCE [LARGE SCALE GENOMIC DNA]</scope>
    <source>
        <strain evidence="8 9">CBS 8904</strain>
    </source>
</reference>
<dbReference type="GO" id="GO:0003723">
    <property type="term" value="F:RNA binding"/>
    <property type="evidence" value="ECO:0007669"/>
    <property type="project" value="UniProtKB-UniRule"/>
</dbReference>
<keyword evidence="2" id="KW-0812">Transmembrane</keyword>
<gene>
    <name evidence="8" type="ORF">A1Q2_07222</name>
</gene>
<evidence type="ECO:0000256" key="3">
    <source>
        <dbReference type="ARBA" id="ARBA00022989"/>
    </source>
</evidence>
<organism evidence="8 9">
    <name type="scientific">Trichosporon asahii var. asahii (strain CBS 8904)</name>
    <name type="common">Yeast</name>
    <dbReference type="NCBI Taxonomy" id="1220162"/>
    <lineage>
        <taxon>Eukaryota</taxon>
        <taxon>Fungi</taxon>
        <taxon>Dikarya</taxon>
        <taxon>Basidiomycota</taxon>
        <taxon>Agaricomycotina</taxon>
        <taxon>Tremellomycetes</taxon>
        <taxon>Trichosporonales</taxon>
        <taxon>Trichosporonaceae</taxon>
        <taxon>Trichosporon</taxon>
    </lineage>
</organism>
<dbReference type="InterPro" id="IPR035979">
    <property type="entry name" value="RBD_domain_sf"/>
</dbReference>
<comment type="subcellular location">
    <subcellularLocation>
        <location evidence="1">Membrane</location>
        <topology evidence="1">Multi-pass membrane protein</topology>
    </subcellularLocation>
</comment>
<dbReference type="Proteomes" id="UP000006757">
    <property type="component" value="Unassembled WGS sequence"/>
</dbReference>
<dbReference type="EMBL" id="AMBO01000389">
    <property type="protein sequence ID" value="EKC98485.1"/>
    <property type="molecule type" value="Genomic_DNA"/>
</dbReference>
<feature type="region of interest" description="Disordered" evidence="6">
    <location>
        <begin position="382"/>
        <end position="440"/>
    </location>
</feature>
<evidence type="ECO:0000256" key="6">
    <source>
        <dbReference type="SAM" id="MobiDB-lite"/>
    </source>
</evidence>
<dbReference type="InterPro" id="IPR000504">
    <property type="entry name" value="RRM_dom"/>
</dbReference>
<dbReference type="eggNOG" id="KOG0226">
    <property type="taxonomic scope" value="Eukaryota"/>
</dbReference>
<dbReference type="InterPro" id="IPR007203">
    <property type="entry name" value="ORMDL"/>
</dbReference>
<name>K1VCF4_TRIAC</name>
<feature type="region of interest" description="Disordered" evidence="6">
    <location>
        <begin position="314"/>
        <end position="369"/>
    </location>
</feature>
<evidence type="ECO:0000313" key="9">
    <source>
        <dbReference type="Proteomes" id="UP000006757"/>
    </source>
</evidence>
<dbReference type="eggNOG" id="KOG3319">
    <property type="taxonomic scope" value="Eukaryota"/>
</dbReference>
<dbReference type="OrthoDB" id="1932233at2759"/>
<dbReference type="STRING" id="1220162.K1VCF4"/>
<feature type="region of interest" description="Disordered" evidence="6">
    <location>
        <begin position="76"/>
        <end position="95"/>
    </location>
</feature>
<dbReference type="PANTHER" id="PTHR12665">
    <property type="entry name" value="ORMDL PROTEINS"/>
    <property type="match status" value="1"/>
</dbReference>
<comment type="caution">
    <text evidence="8">The sequence shown here is derived from an EMBL/GenBank/DDBJ whole genome shotgun (WGS) entry which is preliminary data.</text>
</comment>
<keyword evidence="4" id="KW-0472">Membrane</keyword>
<dbReference type="Pfam" id="PF04061">
    <property type="entry name" value="ORMDL"/>
    <property type="match status" value="2"/>
</dbReference>
<feature type="region of interest" description="Disordered" evidence="6">
    <location>
        <begin position="127"/>
        <end position="157"/>
    </location>
</feature>
<dbReference type="InterPro" id="IPR034215">
    <property type="entry name" value="RBM42_RRM"/>
</dbReference>
<dbReference type="SUPFAM" id="SSF54928">
    <property type="entry name" value="RNA-binding domain, RBD"/>
    <property type="match status" value="1"/>
</dbReference>
<dbReference type="InParanoid" id="K1VCF4"/>
<evidence type="ECO:0000256" key="2">
    <source>
        <dbReference type="ARBA" id="ARBA00022692"/>
    </source>
</evidence>
<feature type="domain" description="RRM" evidence="7">
    <location>
        <begin position="182"/>
        <end position="257"/>
    </location>
</feature>
<dbReference type="PROSITE" id="PS50102">
    <property type="entry name" value="RRM"/>
    <property type="match status" value="1"/>
</dbReference>
<keyword evidence="3" id="KW-1133">Transmembrane helix</keyword>
<evidence type="ECO:0000259" key="7">
    <source>
        <dbReference type="PROSITE" id="PS50102"/>
    </source>
</evidence>
<feature type="compositionally biased region" description="Low complexity" evidence="6">
    <location>
        <begin position="316"/>
        <end position="325"/>
    </location>
</feature>
<feature type="compositionally biased region" description="Low complexity" evidence="6">
    <location>
        <begin position="137"/>
        <end position="148"/>
    </location>
</feature>
<dbReference type="SMART" id="SM00360">
    <property type="entry name" value="RRM"/>
    <property type="match status" value="1"/>
</dbReference>
<dbReference type="CDD" id="cd12383">
    <property type="entry name" value="RRM_RBM42"/>
    <property type="match status" value="1"/>
</dbReference>
<feature type="region of interest" description="Disordered" evidence="6">
    <location>
        <begin position="579"/>
        <end position="617"/>
    </location>
</feature>
<protein>
    <submittedName>
        <fullName evidence="8">Response to unfolded-protein</fullName>
    </submittedName>
</protein>
<dbReference type="InterPro" id="IPR012677">
    <property type="entry name" value="Nucleotide-bd_a/b_plait_sf"/>
</dbReference>